<dbReference type="InterPro" id="IPR017896">
    <property type="entry name" value="4Fe4S_Fe-S-bd"/>
</dbReference>
<dbReference type="AlphaFoldDB" id="Q315L4"/>
<feature type="domain" description="4Fe-4S ferredoxin-type" evidence="4">
    <location>
        <begin position="308"/>
        <end position="338"/>
    </location>
</feature>
<dbReference type="Proteomes" id="UP000002710">
    <property type="component" value="Chromosome"/>
</dbReference>
<keyword evidence="6" id="KW-1185">Reference proteome</keyword>
<dbReference type="GO" id="GO:0051539">
    <property type="term" value="F:4 iron, 4 sulfur cluster binding"/>
    <property type="evidence" value="ECO:0007669"/>
    <property type="project" value="InterPro"/>
</dbReference>
<dbReference type="SUPFAM" id="SSF46548">
    <property type="entry name" value="alpha-helical ferredoxin"/>
    <property type="match status" value="1"/>
</dbReference>
<dbReference type="EMBL" id="CP000112">
    <property type="protein sequence ID" value="ABB37382.2"/>
    <property type="molecule type" value="Genomic_DNA"/>
</dbReference>
<dbReference type="GO" id="GO:0009055">
    <property type="term" value="F:electron transfer activity"/>
    <property type="evidence" value="ECO:0007669"/>
    <property type="project" value="InterPro"/>
</dbReference>
<dbReference type="PROSITE" id="PS51379">
    <property type="entry name" value="4FE4S_FER_2"/>
    <property type="match status" value="1"/>
</dbReference>
<dbReference type="KEGG" id="dde:Dde_0581"/>
<organism evidence="5 6">
    <name type="scientific">Oleidesulfovibrio alaskensis (strain ATCC BAA-1058 / DSM 17464 / G20)</name>
    <name type="common">Desulfovibrio alaskensis</name>
    <dbReference type="NCBI Taxonomy" id="207559"/>
    <lineage>
        <taxon>Bacteria</taxon>
        <taxon>Pseudomonadati</taxon>
        <taxon>Thermodesulfobacteriota</taxon>
        <taxon>Desulfovibrionia</taxon>
        <taxon>Desulfovibrionales</taxon>
        <taxon>Desulfovibrionaceae</taxon>
        <taxon>Oleidesulfovibrio</taxon>
    </lineage>
</organism>
<evidence type="ECO:0000256" key="1">
    <source>
        <dbReference type="ARBA" id="ARBA00022723"/>
    </source>
</evidence>
<dbReference type="GO" id="GO:0046872">
    <property type="term" value="F:metal ion binding"/>
    <property type="evidence" value="ECO:0007669"/>
    <property type="project" value="UniProtKB-KW"/>
</dbReference>
<name>Q315L4_OLEA2</name>
<evidence type="ECO:0000313" key="6">
    <source>
        <dbReference type="Proteomes" id="UP000002710"/>
    </source>
</evidence>
<gene>
    <name evidence="5" type="ordered locus">Dde_0581</name>
</gene>
<dbReference type="GO" id="GO:0016020">
    <property type="term" value="C:membrane"/>
    <property type="evidence" value="ECO:0007669"/>
    <property type="project" value="InterPro"/>
</dbReference>
<sequence>MSMSTTPFALICGDRSAFINGPEPAEVRIPLSGHGQKAVKKKAQVHTGMLVADHPGDKRGEAHSSICGVVAEVTPECVVITAQKPAEPAEGEEPAKTQADAIDLSSLEKDGLKAALKSLGIDLRVFLRRAELLIINGLNPDPGIRWAEALLENHKATLEKGLALLKVLSPAENIILAAHDAGISLAGASTRAVAPVYPNSVERLLAAAVTGSEQAKGVNVIGLHELYRLGCAAETGLPVTQTVMTVQDKNYLVKVGTTVQALLDHAGISVGEGDRVVLGGPLRGRSLSRLDIGIGKDDTALFVVPAGTYPPVSDTACINCGECILRCPARIRPNLLGRYSEFRMYDKCKDEYIDSCVECGLCSYWCVARRPVLQLIQLAKHQIVLQEQQVTACSLQGETK</sequence>
<keyword evidence="3" id="KW-0411">Iron-sulfur</keyword>
<dbReference type="InterPro" id="IPR010208">
    <property type="entry name" value="Ion_transpt_RnfC/RsxC"/>
</dbReference>
<dbReference type="HOGENOM" id="CLU_010808_6_0_7"/>
<reference evidence="5 6" key="1">
    <citation type="journal article" date="2011" name="J. Bacteriol.">
        <title>Complete genome sequence and updated annotation of Desulfovibrio alaskensis G20.</title>
        <authorList>
            <person name="Hauser L.J."/>
            <person name="Land M.L."/>
            <person name="Brown S.D."/>
            <person name="Larimer F."/>
            <person name="Keller K.L."/>
            <person name="Rapp-Giles B.J."/>
            <person name="Price M.N."/>
            <person name="Lin M."/>
            <person name="Bruce D.C."/>
            <person name="Detter J.C."/>
            <person name="Tapia R."/>
            <person name="Han C.S."/>
            <person name="Goodwin L.A."/>
            <person name="Cheng J.F."/>
            <person name="Pitluck S."/>
            <person name="Copeland A."/>
            <person name="Lucas S."/>
            <person name="Nolan M."/>
            <person name="Lapidus A.L."/>
            <person name="Palumbo A.V."/>
            <person name="Wall J.D."/>
        </authorList>
    </citation>
    <scope>NUCLEOTIDE SEQUENCE [LARGE SCALE GENOMIC DNA]</scope>
    <source>
        <strain evidence="6">ATCC BAA 1058 / DSM 17464 / G20</strain>
    </source>
</reference>
<keyword evidence="2" id="KW-0408">Iron</keyword>
<dbReference type="PROSITE" id="PS00198">
    <property type="entry name" value="4FE4S_FER_1"/>
    <property type="match status" value="1"/>
</dbReference>
<dbReference type="PANTHER" id="PTHR43034">
    <property type="entry name" value="ION-TRANSLOCATING OXIDOREDUCTASE COMPLEX SUBUNIT C"/>
    <property type="match status" value="1"/>
</dbReference>
<dbReference type="STRING" id="207559.Dde_0581"/>
<evidence type="ECO:0000313" key="5">
    <source>
        <dbReference type="EMBL" id="ABB37382.2"/>
    </source>
</evidence>
<evidence type="ECO:0000256" key="2">
    <source>
        <dbReference type="ARBA" id="ARBA00023004"/>
    </source>
</evidence>
<protein>
    <submittedName>
        <fullName evidence="5">NADH:quinone oxidoreductase subunit RnfC</fullName>
    </submittedName>
</protein>
<keyword evidence="1" id="KW-0479">Metal-binding</keyword>
<accession>Q315L4</accession>
<dbReference type="InterPro" id="IPR017900">
    <property type="entry name" value="4Fe4S_Fe_S_CS"/>
</dbReference>
<evidence type="ECO:0000256" key="3">
    <source>
        <dbReference type="ARBA" id="ARBA00023014"/>
    </source>
</evidence>
<proteinExistence type="predicted"/>
<evidence type="ECO:0000259" key="4">
    <source>
        <dbReference type="PROSITE" id="PS51379"/>
    </source>
</evidence>
<dbReference type="PANTHER" id="PTHR43034:SF2">
    <property type="entry name" value="ION-TRANSLOCATING OXIDOREDUCTASE COMPLEX SUBUNIT C"/>
    <property type="match status" value="1"/>
</dbReference>
<dbReference type="eggNOG" id="COG4656">
    <property type="taxonomic scope" value="Bacteria"/>
</dbReference>